<dbReference type="GO" id="GO:0055029">
    <property type="term" value="C:nuclear DNA-directed RNA polymerase complex"/>
    <property type="evidence" value="ECO:0007669"/>
    <property type="project" value="UniProtKB-ARBA"/>
</dbReference>
<comment type="similarity">
    <text evidence="6">Belongs to the archaeal Rpo11/eukaryotic RPB11/RPC19 RNA polymerase subunit family.</text>
</comment>
<dbReference type="PANTHER" id="PTHR13946">
    <property type="entry name" value="DNA-DIRECTED RNA POLYMERASE I,II,III"/>
    <property type="match status" value="1"/>
</dbReference>
<dbReference type="SUPFAM" id="SSF55257">
    <property type="entry name" value="RBP11-like subunits of RNA polymerase"/>
    <property type="match status" value="1"/>
</dbReference>
<dbReference type="Gene3D" id="3.30.1360.10">
    <property type="entry name" value="RNA polymerase, RBP11-like subunit"/>
    <property type="match status" value="1"/>
</dbReference>
<reference evidence="9" key="1">
    <citation type="journal article" date="2016" name="Nat. Commun.">
        <title>Genome analysis of three Pneumocystis species reveals adaptation mechanisms to life exclusively in mammalian hosts.</title>
        <authorList>
            <person name="Ma L."/>
            <person name="Chen Z."/>
            <person name="Huang D.W."/>
            <person name="Kutty G."/>
            <person name="Ishihara M."/>
            <person name="Wang H."/>
            <person name="Abouelleil A."/>
            <person name="Bishop L."/>
            <person name="Davey E."/>
            <person name="Deng R."/>
            <person name="Deng X."/>
            <person name="Fan L."/>
            <person name="Fantoni G."/>
            <person name="Fitzgerald M."/>
            <person name="Gogineni E."/>
            <person name="Goldberg J.M."/>
            <person name="Handley G."/>
            <person name="Hu X."/>
            <person name="Huber C."/>
            <person name="Jiao X."/>
            <person name="Jones K."/>
            <person name="Levin J.Z."/>
            <person name="Liu Y."/>
            <person name="Macdonald P."/>
            <person name="Melnikov A."/>
            <person name="Raley C."/>
            <person name="Sassi M."/>
            <person name="Sherman B.T."/>
            <person name="Song X."/>
            <person name="Sykes S."/>
            <person name="Tran B."/>
            <person name="Walsh L."/>
            <person name="Xia Y."/>
            <person name="Yang J."/>
            <person name="Young S."/>
            <person name="Zeng Q."/>
            <person name="Zheng X."/>
            <person name="Stephens R."/>
            <person name="Nusbaum C."/>
            <person name="Birren B.W."/>
            <person name="Azadi P."/>
            <person name="Lempicki R.A."/>
            <person name="Cuomo C.A."/>
            <person name="Kovacs J.A."/>
        </authorList>
    </citation>
    <scope>NUCLEOTIDE SEQUENCE [LARGE SCALE GENOMIC DNA]</scope>
    <source>
        <strain evidence="9">B123</strain>
    </source>
</reference>
<evidence type="ECO:0000256" key="6">
    <source>
        <dbReference type="ARBA" id="ARBA00025751"/>
    </source>
</evidence>
<dbReference type="PROSITE" id="PS01154">
    <property type="entry name" value="RNA_POL_L_13KD"/>
    <property type="match status" value="1"/>
</dbReference>
<evidence type="ECO:0000256" key="4">
    <source>
        <dbReference type="ARBA" id="ARBA00023163"/>
    </source>
</evidence>
<dbReference type="GO" id="GO:0006384">
    <property type="term" value="P:transcription initiation at RNA polymerase III promoter"/>
    <property type="evidence" value="ECO:0007669"/>
    <property type="project" value="EnsemblFungi"/>
</dbReference>
<dbReference type="Proteomes" id="UP000011958">
    <property type="component" value="Unassembled WGS sequence"/>
</dbReference>
<dbReference type="EMBL" id="AFWA02000016">
    <property type="protein sequence ID" value="EMR08025.1"/>
    <property type="molecule type" value="Genomic_DNA"/>
</dbReference>
<evidence type="ECO:0000259" key="7">
    <source>
        <dbReference type="Pfam" id="PF13656"/>
    </source>
</evidence>
<evidence type="ECO:0000256" key="2">
    <source>
        <dbReference type="ARBA" id="ARBA00022079"/>
    </source>
</evidence>
<dbReference type="STRING" id="1069680.M7P2B5"/>
<evidence type="ECO:0000256" key="1">
    <source>
        <dbReference type="ARBA" id="ARBA00004123"/>
    </source>
</evidence>
<dbReference type="HOGENOM" id="CLU_090381_3_0_1"/>
<dbReference type="GO" id="GO:0006363">
    <property type="term" value="P:termination of RNA polymerase I transcription"/>
    <property type="evidence" value="ECO:0007669"/>
    <property type="project" value="EnsemblFungi"/>
</dbReference>
<proteinExistence type="inferred from homology"/>
<evidence type="ECO:0000313" key="8">
    <source>
        <dbReference type="EMBL" id="EMR08025.1"/>
    </source>
</evidence>
<dbReference type="GO" id="GO:0046983">
    <property type="term" value="F:protein dimerization activity"/>
    <property type="evidence" value="ECO:0007669"/>
    <property type="project" value="InterPro"/>
</dbReference>
<keyword evidence="3 8" id="KW-0240">DNA-directed RNA polymerase</keyword>
<dbReference type="AlphaFoldDB" id="M7P2B5"/>
<dbReference type="InterPro" id="IPR009025">
    <property type="entry name" value="RBP11-like_dimer"/>
</dbReference>
<dbReference type="InterPro" id="IPR033898">
    <property type="entry name" value="RNAP_AC19"/>
</dbReference>
<evidence type="ECO:0000256" key="5">
    <source>
        <dbReference type="ARBA" id="ARBA00023242"/>
    </source>
</evidence>
<organism evidence="8 9">
    <name type="scientific">Pneumocystis murina (strain B123)</name>
    <name type="common">Mouse pneumocystis pneumonia agent</name>
    <name type="synonym">Pneumocystis carinii f. sp. muris</name>
    <dbReference type="NCBI Taxonomy" id="1069680"/>
    <lineage>
        <taxon>Eukaryota</taxon>
        <taxon>Fungi</taxon>
        <taxon>Dikarya</taxon>
        <taxon>Ascomycota</taxon>
        <taxon>Taphrinomycotina</taxon>
        <taxon>Pneumocystomycetes</taxon>
        <taxon>Pneumocystaceae</taxon>
        <taxon>Pneumocystis</taxon>
    </lineage>
</organism>
<dbReference type="GO" id="GO:0006361">
    <property type="term" value="P:transcription initiation at RNA polymerase I promoter"/>
    <property type="evidence" value="ECO:0007669"/>
    <property type="project" value="EnsemblFungi"/>
</dbReference>
<feature type="domain" description="DNA-directed RNA polymerase RBP11-like dimerisation" evidence="7">
    <location>
        <begin position="31"/>
        <end position="103"/>
    </location>
</feature>
<dbReference type="FunFam" id="3.30.1360.10:FF:000006">
    <property type="entry name" value="DNA-directed RNA polymerases I and III subunit RPAC2"/>
    <property type="match status" value="1"/>
</dbReference>
<dbReference type="Pfam" id="PF13656">
    <property type="entry name" value="RNA_pol_L_2"/>
    <property type="match status" value="1"/>
</dbReference>
<dbReference type="InterPro" id="IPR036603">
    <property type="entry name" value="RBP11-like"/>
</dbReference>
<dbReference type="OrthoDB" id="510325at2759"/>
<evidence type="ECO:0000313" key="9">
    <source>
        <dbReference type="Proteomes" id="UP000011958"/>
    </source>
</evidence>
<dbReference type="eggNOG" id="KOG3438">
    <property type="taxonomic scope" value="Eukaryota"/>
</dbReference>
<dbReference type="GeneID" id="19897156"/>
<dbReference type="OMA" id="MRIQMYD"/>
<dbReference type="CDD" id="cd07029">
    <property type="entry name" value="RNAP_I_III_AC19"/>
    <property type="match status" value="1"/>
</dbReference>
<dbReference type="GO" id="GO:0042797">
    <property type="term" value="P:tRNA transcription by RNA polymerase III"/>
    <property type="evidence" value="ECO:0007669"/>
    <property type="project" value="EnsemblFungi"/>
</dbReference>
<dbReference type="HAMAP" id="MF_00261">
    <property type="entry name" value="RNApol_arch_Rpo11"/>
    <property type="match status" value="1"/>
</dbReference>
<dbReference type="GO" id="GO:0003899">
    <property type="term" value="F:DNA-directed RNA polymerase activity"/>
    <property type="evidence" value="ECO:0007669"/>
    <property type="project" value="EnsemblFungi"/>
</dbReference>
<evidence type="ECO:0000256" key="3">
    <source>
        <dbReference type="ARBA" id="ARBA00022478"/>
    </source>
</evidence>
<keyword evidence="5" id="KW-0539">Nucleus</keyword>
<gene>
    <name evidence="8" type="ORF">PNEG_03469</name>
</gene>
<protein>
    <recommendedName>
        <fullName evidence="2">DNA-directed RNA polymerases I and III subunit RPAC2</fullName>
    </recommendedName>
</protein>
<keyword evidence="9" id="KW-1185">Reference proteome</keyword>
<dbReference type="GO" id="GO:0006362">
    <property type="term" value="P:transcription elongation by RNA polymerase I"/>
    <property type="evidence" value="ECO:0007669"/>
    <property type="project" value="EnsemblFungi"/>
</dbReference>
<dbReference type="RefSeq" id="XP_007875557.1">
    <property type="nucleotide sequence ID" value="XM_007877366.1"/>
</dbReference>
<dbReference type="GO" id="GO:0006386">
    <property type="term" value="P:termination of RNA polymerase III transcription"/>
    <property type="evidence" value="ECO:0007669"/>
    <property type="project" value="EnsemblFungi"/>
</dbReference>
<dbReference type="GO" id="GO:0005736">
    <property type="term" value="C:RNA polymerase I complex"/>
    <property type="evidence" value="ECO:0007669"/>
    <property type="project" value="EnsemblFungi"/>
</dbReference>
<name>M7P2B5_PNEMU</name>
<dbReference type="GO" id="GO:0005666">
    <property type="term" value="C:RNA polymerase III complex"/>
    <property type="evidence" value="ECO:0007669"/>
    <property type="project" value="EnsemblFungi"/>
</dbReference>
<dbReference type="PANTHER" id="PTHR13946:SF28">
    <property type="entry name" value="DNA-DIRECTED RNA POLYMERASES I AND III SUBUNIT RPAC2"/>
    <property type="match status" value="1"/>
</dbReference>
<dbReference type="GO" id="GO:0003677">
    <property type="term" value="F:DNA binding"/>
    <property type="evidence" value="ECO:0007669"/>
    <property type="project" value="InterPro"/>
</dbReference>
<dbReference type="VEuPathDB" id="FungiDB:PNEG_03469"/>
<sequence>MDLEKSTILFPHEIKKKIYILPDASNDLTSVTFQIIKEDHTLANALRYIIMKNPDVEFCGYSIPHPSEPKLNFRIQTYRKVSAVDVFLKGLDDLIALCDHVADTFQKEIRFSNSKEYKRVN</sequence>
<keyword evidence="4" id="KW-0804">Transcription</keyword>
<comment type="caution">
    <text evidence="8">The sequence shown here is derived from an EMBL/GenBank/DDBJ whole genome shotgun (WGS) entry which is preliminary data.</text>
</comment>
<accession>M7P2B5</accession>
<comment type="subcellular location">
    <subcellularLocation>
        <location evidence="1">Nucleus</location>
    </subcellularLocation>
</comment>
<dbReference type="InterPro" id="IPR008193">
    <property type="entry name" value="RNA_pol_Rpb11_13-16kDa_CS"/>
</dbReference>
<dbReference type="InterPro" id="IPR022905">
    <property type="entry name" value="Rpo11-like"/>
</dbReference>